<dbReference type="AlphaFoldDB" id="A0A2I0IQU1"/>
<accession>A0A2I0IQU1</accession>
<dbReference type="EMBL" id="PGOL01002633">
    <property type="protein sequence ID" value="PKI46357.1"/>
    <property type="molecule type" value="Genomic_DNA"/>
</dbReference>
<organism evidence="1 2">
    <name type="scientific">Punica granatum</name>
    <name type="common">Pomegranate</name>
    <dbReference type="NCBI Taxonomy" id="22663"/>
    <lineage>
        <taxon>Eukaryota</taxon>
        <taxon>Viridiplantae</taxon>
        <taxon>Streptophyta</taxon>
        <taxon>Embryophyta</taxon>
        <taxon>Tracheophyta</taxon>
        <taxon>Spermatophyta</taxon>
        <taxon>Magnoliopsida</taxon>
        <taxon>eudicotyledons</taxon>
        <taxon>Gunneridae</taxon>
        <taxon>Pentapetalae</taxon>
        <taxon>rosids</taxon>
        <taxon>malvids</taxon>
        <taxon>Myrtales</taxon>
        <taxon>Lythraceae</taxon>
        <taxon>Punica</taxon>
    </lineage>
</organism>
<comment type="caution">
    <text evidence="1">The sequence shown here is derived from an EMBL/GenBank/DDBJ whole genome shotgun (WGS) entry which is preliminary data.</text>
</comment>
<keyword evidence="2" id="KW-1185">Reference proteome</keyword>
<dbReference type="GO" id="GO:0012505">
    <property type="term" value="C:endomembrane system"/>
    <property type="evidence" value="ECO:0007669"/>
    <property type="project" value="TreeGrafter"/>
</dbReference>
<protein>
    <submittedName>
        <fullName evidence="1">Uncharacterized protein</fullName>
    </submittedName>
</protein>
<dbReference type="PANTHER" id="PTHR37735:SF1">
    <property type="entry name" value="OS08G0567000 PROTEIN"/>
    <property type="match status" value="1"/>
</dbReference>
<dbReference type="PANTHER" id="PTHR37735">
    <property type="entry name" value="OS08G0567000 PROTEIN"/>
    <property type="match status" value="1"/>
</dbReference>
<dbReference type="STRING" id="22663.A0A2I0IQU1"/>
<dbReference type="Pfam" id="PF25070">
    <property type="entry name" value="DUF7794"/>
    <property type="match status" value="1"/>
</dbReference>
<name>A0A2I0IQU1_PUNGR</name>
<dbReference type="InterPro" id="IPR056696">
    <property type="entry name" value="DUF7794"/>
</dbReference>
<reference evidence="1 2" key="1">
    <citation type="submission" date="2017-11" db="EMBL/GenBank/DDBJ databases">
        <title>De-novo sequencing of pomegranate (Punica granatum L.) genome.</title>
        <authorList>
            <person name="Akparov Z."/>
            <person name="Amiraslanov A."/>
            <person name="Hajiyeva S."/>
            <person name="Abbasov M."/>
            <person name="Kaur K."/>
            <person name="Hamwieh A."/>
            <person name="Solovyev V."/>
            <person name="Salamov A."/>
            <person name="Braich B."/>
            <person name="Kosarev P."/>
            <person name="Mahmoud A."/>
            <person name="Hajiyev E."/>
            <person name="Babayeva S."/>
            <person name="Izzatullayeva V."/>
            <person name="Mammadov A."/>
            <person name="Mammadov A."/>
            <person name="Sharifova S."/>
            <person name="Ojaghi J."/>
            <person name="Eynullazada K."/>
            <person name="Bayramov B."/>
            <person name="Abdulazimova A."/>
            <person name="Shahmuradov I."/>
        </authorList>
    </citation>
    <scope>NUCLEOTIDE SEQUENCE [LARGE SCALE GENOMIC DNA]</scope>
    <source>
        <strain evidence="2">cv. AG2017</strain>
        <tissue evidence="1">Leaf</tissue>
    </source>
</reference>
<proteinExistence type="predicted"/>
<sequence>MASHCSRLLLLLLQLFLISSLLFVRSKAEATGSVFFIDSATHKYLRARSPQDAIESNTISLPEVGAAVSVLLGLPPPATLSAAGSSKLNEVLRPNPFDRPRAAFVVEVRGVQDSDQLIELDLLKGGQRKVVFASEKANIQLPDEGVSVVAIDGSDSLDSGSFTDEEIHNFASWMGGSYVHDGLEALAGKLIIPLGTNAKISLSLSKKADREFTASLISLVHNIKRAIEMHEDISQSTMRPAELIKGSFDGIKVLQEHYGSHGVAEQGARLLLAVLTKMYNSLQAAYDGQIVGAIFFNNDVSSDALLNVIVDSRPSARWLEEEKSIPSAADIEKLLVRRTLAWLTGLILLISTLIGIYFLLNMPLTRDTLLYSNVKLD</sequence>
<dbReference type="OrthoDB" id="1928130at2759"/>
<dbReference type="GeneID" id="116192088"/>
<gene>
    <name evidence="1" type="ORF">CRG98_033252</name>
</gene>
<dbReference type="Proteomes" id="UP000233551">
    <property type="component" value="Unassembled WGS sequence"/>
</dbReference>
<evidence type="ECO:0000313" key="2">
    <source>
        <dbReference type="Proteomes" id="UP000233551"/>
    </source>
</evidence>
<evidence type="ECO:0000313" key="1">
    <source>
        <dbReference type="EMBL" id="PKI46357.1"/>
    </source>
</evidence>